<dbReference type="Pfam" id="PF01408">
    <property type="entry name" value="GFO_IDH_MocA"/>
    <property type="match status" value="1"/>
</dbReference>
<dbReference type="PANTHER" id="PTHR43377:SF1">
    <property type="entry name" value="BILIVERDIN REDUCTASE A"/>
    <property type="match status" value="1"/>
</dbReference>
<evidence type="ECO:0000313" key="5">
    <source>
        <dbReference type="EMBL" id="QQL44310.1"/>
    </source>
</evidence>
<name>A0A6B3LAX2_9BACT</name>
<reference evidence="5 6" key="1">
    <citation type="submission" date="2020-12" db="EMBL/GenBank/DDBJ databases">
        <title>Sulforoseuscoccus oceanibium gen. nov., sp. nov., a representative of the phylum Verrucomicrobia with special cytoplasmic membrane, and proposal of Sulforoseuscoccusaceae fam. nov.</title>
        <authorList>
            <person name="Xi F."/>
        </authorList>
    </citation>
    <scope>NUCLEOTIDE SEQUENCE [LARGE SCALE GENOMIC DNA]</scope>
    <source>
        <strain evidence="5 6">T37</strain>
    </source>
</reference>
<keyword evidence="6" id="KW-1185">Reference proteome</keyword>
<dbReference type="InterPro" id="IPR011032">
    <property type="entry name" value="GroES-like_sf"/>
</dbReference>
<organism evidence="5 6">
    <name type="scientific">Sulfuriroseicoccus oceanibius</name>
    <dbReference type="NCBI Taxonomy" id="2707525"/>
    <lineage>
        <taxon>Bacteria</taxon>
        <taxon>Pseudomonadati</taxon>
        <taxon>Verrucomicrobiota</taxon>
        <taxon>Verrucomicrobiia</taxon>
        <taxon>Verrucomicrobiales</taxon>
        <taxon>Verrucomicrobiaceae</taxon>
        <taxon>Sulfuriroseicoccus</taxon>
    </lineage>
</organism>
<dbReference type="InterPro" id="IPR055170">
    <property type="entry name" value="GFO_IDH_MocA-like_dom"/>
</dbReference>
<evidence type="ECO:0000259" key="3">
    <source>
        <dbReference type="Pfam" id="PF08240"/>
    </source>
</evidence>
<evidence type="ECO:0000259" key="1">
    <source>
        <dbReference type="Pfam" id="PF00107"/>
    </source>
</evidence>
<feature type="domain" description="GFO/IDH/MocA-like oxidoreductase" evidence="4">
    <location>
        <begin position="582"/>
        <end position="653"/>
    </location>
</feature>
<protein>
    <submittedName>
        <fullName evidence="5">Bi-domain-containing oxidoreductase</fullName>
    </submittedName>
</protein>
<dbReference type="InterPro" id="IPR013154">
    <property type="entry name" value="ADH-like_N"/>
</dbReference>
<dbReference type="SUPFAM" id="SSF50129">
    <property type="entry name" value="GroES-like"/>
    <property type="match status" value="1"/>
</dbReference>
<dbReference type="CDD" id="cd08255">
    <property type="entry name" value="2-desacetyl-2-hydroxyethyl_bacteriochlorophyllide_like"/>
    <property type="match status" value="1"/>
</dbReference>
<dbReference type="KEGG" id="soa:G3M56_010480"/>
<dbReference type="Gene3D" id="3.90.180.10">
    <property type="entry name" value="Medium-chain alcohol dehydrogenases, catalytic domain"/>
    <property type="match status" value="1"/>
</dbReference>
<sequence>MQQIIQSFKSGELWLADVPVPACKSGGAVVQTRASFVSAGTERMLVDFAKKNMVGKALAMPDQVNKVIRKMKTEGVFETLEKVKAKLDQPIPLGYSCAGVIEELGHSMRGFAVGDRVACGGAGFANHADYNYVPKNLMVKIPEGVSFEDASCATVGSIAMQGVRQCDVRLGEQVCVMGLGLLGLLAVQMLRASGCRVIGFDPNPQRCQDALNLGADAAVSADLVAACDQFSQGVGVDAVLITAATKSNEPVTVAGEIARMKGKVVVTGLVGMDLPRDDYYKKELDFKLSLSYGPGRYDSSYEEGGNDYPYGYVRWTEQRNIAAFLDLVAAGAVTPSKLVTHRFGIADALDAYDLLLGKTEEPYLGIVLNYDEKPAGALAEGRRVAVGKSGSGDGAKNTGGLKSGEVNIGFIGAGNFTKAVLLPELKKRIDVNLKTLCTATGMNAGETAKKEGFEIASTDYESMLSDASINTVFVTTQHNSHAKFVGEALAAGKHVFVEKPLAITREQMERLKVQVDGLSLSESAASLKGTAAASDLNTGCTPVLMVGFNRRFSPHATLLKDYFSKRKTPVFMSYRVNAGIIPPDVWIQDPAVGGGRIIGEGCHFIDFASHVIGQNVVEVQAQCVTTDNAGLVAEDNVSINLKYADGSVANILYVALGSTDIAKERCEIFANESVAVMEDFCTTTCSGKLGKEKLTGKQAKGFAQELDAFVEAIKEGKESPISWESLVNTTEVSFAVHEALQTKSTVVL</sequence>
<dbReference type="Pfam" id="PF00107">
    <property type="entry name" value="ADH_zinc_N"/>
    <property type="match status" value="1"/>
</dbReference>
<evidence type="ECO:0000259" key="4">
    <source>
        <dbReference type="Pfam" id="PF22725"/>
    </source>
</evidence>
<dbReference type="Pfam" id="PF22725">
    <property type="entry name" value="GFO_IDH_MocA_C3"/>
    <property type="match status" value="1"/>
</dbReference>
<accession>A0A6B3LAX2</accession>
<dbReference type="Proteomes" id="UP000475117">
    <property type="component" value="Chromosome"/>
</dbReference>
<dbReference type="RefSeq" id="WP_164362209.1">
    <property type="nucleotide sequence ID" value="NZ_CP066776.1"/>
</dbReference>
<feature type="domain" description="Alcohol dehydrogenase-like C-terminal" evidence="1">
    <location>
        <begin position="182"/>
        <end position="296"/>
    </location>
</feature>
<dbReference type="AlphaFoldDB" id="A0A6B3LAX2"/>
<dbReference type="SUPFAM" id="SSF51735">
    <property type="entry name" value="NAD(P)-binding Rossmann-fold domains"/>
    <property type="match status" value="2"/>
</dbReference>
<dbReference type="SUPFAM" id="SSF55347">
    <property type="entry name" value="Glyceraldehyde-3-phosphate dehydrogenase-like, C-terminal domain"/>
    <property type="match status" value="1"/>
</dbReference>
<evidence type="ECO:0000313" key="6">
    <source>
        <dbReference type="Proteomes" id="UP000475117"/>
    </source>
</evidence>
<gene>
    <name evidence="5" type="ORF">G3M56_010480</name>
</gene>
<dbReference type="EMBL" id="CP066776">
    <property type="protein sequence ID" value="QQL44310.1"/>
    <property type="molecule type" value="Genomic_DNA"/>
</dbReference>
<dbReference type="Gene3D" id="3.30.360.10">
    <property type="entry name" value="Dihydrodipicolinate Reductase, domain 2"/>
    <property type="match status" value="1"/>
</dbReference>
<dbReference type="InterPro" id="IPR036291">
    <property type="entry name" value="NAD(P)-bd_dom_sf"/>
</dbReference>
<dbReference type="InterPro" id="IPR000683">
    <property type="entry name" value="Gfo/Idh/MocA-like_OxRdtase_N"/>
</dbReference>
<dbReference type="Pfam" id="PF08240">
    <property type="entry name" value="ADH_N"/>
    <property type="match status" value="1"/>
</dbReference>
<evidence type="ECO:0000259" key="2">
    <source>
        <dbReference type="Pfam" id="PF01408"/>
    </source>
</evidence>
<feature type="domain" description="Alcohol dehydrogenase-like N-terminal" evidence="3">
    <location>
        <begin position="85"/>
        <end position="143"/>
    </location>
</feature>
<dbReference type="InterPro" id="IPR051450">
    <property type="entry name" value="Gfo/Idh/MocA_Oxidoreductases"/>
</dbReference>
<dbReference type="InterPro" id="IPR013149">
    <property type="entry name" value="ADH-like_C"/>
</dbReference>
<dbReference type="GO" id="GO:0000166">
    <property type="term" value="F:nucleotide binding"/>
    <property type="evidence" value="ECO:0007669"/>
    <property type="project" value="InterPro"/>
</dbReference>
<proteinExistence type="predicted"/>
<feature type="domain" description="Gfo/Idh/MocA-like oxidoreductase N-terminal" evidence="2">
    <location>
        <begin position="406"/>
        <end position="512"/>
    </location>
</feature>
<dbReference type="Gene3D" id="3.40.50.720">
    <property type="entry name" value="NAD(P)-binding Rossmann-like Domain"/>
    <property type="match status" value="2"/>
</dbReference>
<dbReference type="PANTHER" id="PTHR43377">
    <property type="entry name" value="BILIVERDIN REDUCTASE A"/>
    <property type="match status" value="1"/>
</dbReference>